<evidence type="ECO:0000313" key="2">
    <source>
        <dbReference type="EMBL" id="KAK5856237.1"/>
    </source>
</evidence>
<sequence length="137" mass="15753">MALCSIPNMVGPGLFWFTNKRDGDWLLLDDYKPCFCGNLILPKNTQYQSNNTPCEALSPLLPGHEYRSMQPMWSDEGHVFVYMCALRYLHANGETRFVRRWSGVRPGRRVRRARRAAEKGETGGKGGNQDYWPERSP</sequence>
<organism evidence="2 3">
    <name type="scientific">Eleginops maclovinus</name>
    <name type="common">Patagonian blennie</name>
    <name type="synonym">Eleginus maclovinus</name>
    <dbReference type="NCBI Taxonomy" id="56733"/>
    <lineage>
        <taxon>Eukaryota</taxon>
        <taxon>Metazoa</taxon>
        <taxon>Chordata</taxon>
        <taxon>Craniata</taxon>
        <taxon>Vertebrata</taxon>
        <taxon>Euteleostomi</taxon>
        <taxon>Actinopterygii</taxon>
        <taxon>Neopterygii</taxon>
        <taxon>Teleostei</taxon>
        <taxon>Neoteleostei</taxon>
        <taxon>Acanthomorphata</taxon>
        <taxon>Eupercaria</taxon>
        <taxon>Perciformes</taxon>
        <taxon>Notothenioidei</taxon>
        <taxon>Eleginopidae</taxon>
        <taxon>Eleginops</taxon>
    </lineage>
</organism>
<keyword evidence="3" id="KW-1185">Reference proteome</keyword>
<comment type="caution">
    <text evidence="2">The sequence shown here is derived from an EMBL/GenBank/DDBJ whole genome shotgun (WGS) entry which is preliminary data.</text>
</comment>
<reference evidence="2 3" key="2">
    <citation type="journal article" date="2023" name="Mol. Biol. Evol.">
        <title>Genomics of Secondarily Temperate Adaptation in the Only Non-Antarctic Icefish.</title>
        <authorList>
            <person name="Rivera-Colon A.G."/>
            <person name="Rayamajhi N."/>
            <person name="Minhas B.F."/>
            <person name="Madrigal G."/>
            <person name="Bilyk K.T."/>
            <person name="Yoon V."/>
            <person name="Hune M."/>
            <person name="Gregory S."/>
            <person name="Cheng C.H.C."/>
            <person name="Catchen J.M."/>
        </authorList>
    </citation>
    <scope>NUCLEOTIDE SEQUENCE [LARGE SCALE GENOMIC DNA]</scope>
    <source>
        <strain evidence="2">JMC-PN-2008</strain>
    </source>
</reference>
<dbReference type="Proteomes" id="UP001346869">
    <property type="component" value="Unassembled WGS sequence"/>
</dbReference>
<accession>A0AAN7X883</accession>
<reference evidence="2 3" key="1">
    <citation type="journal article" date="2023" name="Genes (Basel)">
        <title>Chromosome-Level Genome Assembly and Circadian Gene Repertoire of the Patagonia Blennie Eleginops maclovinus-The Closest Ancestral Proxy of Antarctic Cryonotothenioids.</title>
        <authorList>
            <person name="Cheng C.C."/>
            <person name="Rivera-Colon A.G."/>
            <person name="Minhas B.F."/>
            <person name="Wilson L."/>
            <person name="Rayamajhi N."/>
            <person name="Vargas-Chacoff L."/>
            <person name="Catchen J.M."/>
        </authorList>
    </citation>
    <scope>NUCLEOTIDE SEQUENCE [LARGE SCALE GENOMIC DNA]</scope>
    <source>
        <strain evidence="2">JMC-PN-2008</strain>
    </source>
</reference>
<proteinExistence type="predicted"/>
<name>A0AAN7X883_ELEMC</name>
<protein>
    <submittedName>
        <fullName evidence="2">Uncharacterized protein</fullName>
    </submittedName>
</protein>
<evidence type="ECO:0000256" key="1">
    <source>
        <dbReference type="SAM" id="MobiDB-lite"/>
    </source>
</evidence>
<evidence type="ECO:0000313" key="3">
    <source>
        <dbReference type="Proteomes" id="UP001346869"/>
    </source>
</evidence>
<dbReference type="EMBL" id="JAUZQC010000017">
    <property type="protein sequence ID" value="KAK5856237.1"/>
    <property type="molecule type" value="Genomic_DNA"/>
</dbReference>
<feature type="region of interest" description="Disordered" evidence="1">
    <location>
        <begin position="105"/>
        <end position="137"/>
    </location>
</feature>
<dbReference type="AlphaFoldDB" id="A0AAN7X883"/>
<gene>
    <name evidence="2" type="ORF">PBY51_007846</name>
</gene>